<keyword evidence="3" id="KW-1185">Reference proteome</keyword>
<evidence type="ECO:0000313" key="2">
    <source>
        <dbReference type="EMBL" id="KAF9449728.1"/>
    </source>
</evidence>
<dbReference type="PANTHER" id="PTHR43798:SF5">
    <property type="entry name" value="MONOACYLGLYCEROL LIPASE ABHD6"/>
    <property type="match status" value="1"/>
</dbReference>
<dbReference type="InterPro" id="IPR029058">
    <property type="entry name" value="AB_hydrolase_fold"/>
</dbReference>
<dbReference type="SUPFAM" id="SSF53474">
    <property type="entry name" value="alpha/beta-Hydrolases"/>
    <property type="match status" value="1"/>
</dbReference>
<name>A0A9P5XEW3_9AGAR</name>
<dbReference type="Pfam" id="PF12697">
    <property type="entry name" value="Abhydrolase_6"/>
    <property type="match status" value="1"/>
</dbReference>
<dbReference type="EMBL" id="MU151122">
    <property type="protein sequence ID" value="KAF9449728.1"/>
    <property type="molecule type" value="Genomic_DNA"/>
</dbReference>
<dbReference type="Gene3D" id="3.40.50.1820">
    <property type="entry name" value="alpha/beta hydrolase"/>
    <property type="match status" value="1"/>
</dbReference>
<dbReference type="GO" id="GO:0046464">
    <property type="term" value="P:acylglycerol catabolic process"/>
    <property type="evidence" value="ECO:0007669"/>
    <property type="project" value="TreeGrafter"/>
</dbReference>
<dbReference type="GO" id="GO:0047372">
    <property type="term" value="F:monoacylglycerol lipase activity"/>
    <property type="evidence" value="ECO:0007669"/>
    <property type="project" value="TreeGrafter"/>
</dbReference>
<gene>
    <name evidence="2" type="ORF">P691DRAFT_811999</name>
</gene>
<evidence type="ECO:0000259" key="1">
    <source>
        <dbReference type="Pfam" id="PF12697"/>
    </source>
</evidence>
<feature type="domain" description="AB hydrolase-1" evidence="1">
    <location>
        <begin position="53"/>
        <end position="334"/>
    </location>
</feature>
<accession>A0A9P5XEW3</accession>
<dbReference type="OrthoDB" id="94039at2759"/>
<comment type="caution">
    <text evidence="2">The sequence shown here is derived from an EMBL/GenBank/DDBJ whole genome shotgun (WGS) entry which is preliminary data.</text>
</comment>
<dbReference type="PANTHER" id="PTHR43798">
    <property type="entry name" value="MONOACYLGLYCEROL LIPASE"/>
    <property type="match status" value="1"/>
</dbReference>
<reference evidence="2" key="1">
    <citation type="submission" date="2020-11" db="EMBL/GenBank/DDBJ databases">
        <authorList>
            <consortium name="DOE Joint Genome Institute"/>
            <person name="Ahrendt S."/>
            <person name="Riley R."/>
            <person name="Andreopoulos W."/>
            <person name="Labutti K."/>
            <person name="Pangilinan J."/>
            <person name="Ruiz-Duenas F.J."/>
            <person name="Barrasa J.M."/>
            <person name="Sanchez-Garcia M."/>
            <person name="Camarero S."/>
            <person name="Miyauchi S."/>
            <person name="Serrano A."/>
            <person name="Linde D."/>
            <person name="Babiker R."/>
            <person name="Drula E."/>
            <person name="Ayuso-Fernandez I."/>
            <person name="Pacheco R."/>
            <person name="Padilla G."/>
            <person name="Ferreira P."/>
            <person name="Barriuso J."/>
            <person name="Kellner H."/>
            <person name="Castanera R."/>
            <person name="Alfaro M."/>
            <person name="Ramirez L."/>
            <person name="Pisabarro A.G."/>
            <person name="Kuo A."/>
            <person name="Tritt A."/>
            <person name="Lipzen A."/>
            <person name="He G."/>
            <person name="Yan M."/>
            <person name="Ng V."/>
            <person name="Cullen D."/>
            <person name="Martin F."/>
            <person name="Rosso M.-N."/>
            <person name="Henrissat B."/>
            <person name="Hibbett D."/>
            <person name="Martinez A.T."/>
            <person name="Grigoriev I.V."/>
        </authorList>
    </citation>
    <scope>NUCLEOTIDE SEQUENCE</scope>
    <source>
        <strain evidence="2">MF-IS2</strain>
    </source>
</reference>
<protein>
    <submittedName>
        <fullName evidence="2">Alpha/beta-hydrolase</fullName>
    </submittedName>
</protein>
<organism evidence="2 3">
    <name type="scientific">Macrolepiota fuliginosa MF-IS2</name>
    <dbReference type="NCBI Taxonomy" id="1400762"/>
    <lineage>
        <taxon>Eukaryota</taxon>
        <taxon>Fungi</taxon>
        <taxon>Dikarya</taxon>
        <taxon>Basidiomycota</taxon>
        <taxon>Agaricomycotina</taxon>
        <taxon>Agaricomycetes</taxon>
        <taxon>Agaricomycetidae</taxon>
        <taxon>Agaricales</taxon>
        <taxon>Agaricineae</taxon>
        <taxon>Agaricaceae</taxon>
        <taxon>Macrolepiota</taxon>
    </lineage>
</organism>
<proteinExistence type="predicted"/>
<dbReference type="InterPro" id="IPR050266">
    <property type="entry name" value="AB_hydrolase_sf"/>
</dbReference>
<sequence length="353" mass="40164">MAPIHFGTHMALDIRQFIFDAPSRRGSSWPALKMTAKRYRIPNPYPPKDGLTLLFFHCIGAHKEQWEIAIAFLFKQQMSLIAGQCKIREAWAFDWPTHGDAALLNRELLQKRTDSVSVYDWVPGVVQFVRSEHVRGHRLVLCGHSAGASTAVHTAVEFYPNLDSVGITSVILVESTLVTRELFDTHFKDQMAQMDSDISATSLRRDRWISRQDALSYFQKRFPWNMWDPRVVRSFIEHGLYELADGTVGLKCDKKHEAEGFPDVDPHFEGIIRLSELCHALPVHVVWGTRNDRVPEFIQDSLSDVAEGRPTASVTKVKRCGHMIVQEQPLGLAQVIHDILSTMPSILTERSRL</sequence>
<dbReference type="AlphaFoldDB" id="A0A9P5XEW3"/>
<dbReference type="Proteomes" id="UP000807342">
    <property type="component" value="Unassembled WGS sequence"/>
</dbReference>
<evidence type="ECO:0000313" key="3">
    <source>
        <dbReference type="Proteomes" id="UP000807342"/>
    </source>
</evidence>
<dbReference type="GO" id="GO:0016020">
    <property type="term" value="C:membrane"/>
    <property type="evidence" value="ECO:0007669"/>
    <property type="project" value="TreeGrafter"/>
</dbReference>
<dbReference type="InterPro" id="IPR000073">
    <property type="entry name" value="AB_hydrolase_1"/>
</dbReference>